<evidence type="ECO:0000256" key="5">
    <source>
        <dbReference type="ARBA" id="ARBA00048204"/>
    </source>
</evidence>
<dbReference type="GO" id="GO:0016787">
    <property type="term" value="F:hydrolase activity"/>
    <property type="evidence" value="ECO:0007669"/>
    <property type="project" value="UniProtKB-KW"/>
</dbReference>
<evidence type="ECO:0000256" key="2">
    <source>
        <dbReference type="ARBA" id="ARBA00035119"/>
    </source>
</evidence>
<dbReference type="Proteomes" id="UP001461498">
    <property type="component" value="Unassembled WGS sequence"/>
</dbReference>
<evidence type="ECO:0000313" key="7">
    <source>
        <dbReference type="EMBL" id="KAK9498979.1"/>
    </source>
</evidence>
<comment type="similarity">
    <text evidence="2 6">Belongs to the QNG1 protein family.</text>
</comment>
<evidence type="ECO:0000256" key="4">
    <source>
        <dbReference type="ARBA" id="ARBA00035393"/>
    </source>
</evidence>
<dbReference type="AlphaFoldDB" id="A0AAW1CK91"/>
<dbReference type="InterPro" id="IPR019438">
    <property type="entry name" value="Q_salvage"/>
</dbReference>
<evidence type="ECO:0000256" key="3">
    <source>
        <dbReference type="ARBA" id="ARBA00035306"/>
    </source>
</evidence>
<dbReference type="GO" id="GO:0006400">
    <property type="term" value="P:tRNA modification"/>
    <property type="evidence" value="ECO:0007669"/>
    <property type="project" value="TreeGrafter"/>
</dbReference>
<name>A0AAW1CK91_9HEMI</name>
<gene>
    <name evidence="7" type="ORF">O3M35_003506</name>
</gene>
<organism evidence="7 8">
    <name type="scientific">Rhynocoris fuscipes</name>
    <dbReference type="NCBI Taxonomy" id="488301"/>
    <lineage>
        <taxon>Eukaryota</taxon>
        <taxon>Metazoa</taxon>
        <taxon>Ecdysozoa</taxon>
        <taxon>Arthropoda</taxon>
        <taxon>Hexapoda</taxon>
        <taxon>Insecta</taxon>
        <taxon>Pterygota</taxon>
        <taxon>Neoptera</taxon>
        <taxon>Paraneoptera</taxon>
        <taxon>Hemiptera</taxon>
        <taxon>Heteroptera</taxon>
        <taxon>Panheteroptera</taxon>
        <taxon>Cimicomorpha</taxon>
        <taxon>Reduviidae</taxon>
        <taxon>Harpactorinae</taxon>
        <taxon>Harpactorini</taxon>
        <taxon>Rhynocoris</taxon>
    </lineage>
</organism>
<dbReference type="EMBL" id="JAPXFL010000012">
    <property type="protein sequence ID" value="KAK9498979.1"/>
    <property type="molecule type" value="Genomic_DNA"/>
</dbReference>
<evidence type="ECO:0000313" key="8">
    <source>
        <dbReference type="Proteomes" id="UP001461498"/>
    </source>
</evidence>
<comment type="function">
    <text evidence="6">Catalyzes the hydrolysis of queuosine 5'-phosphate, releasing the nucleobase queuine (q). Is required for salvage of queuine from exogenous queuosine (Q) that is imported and then converted to queuosine 5'-phosphate intracellularly.</text>
</comment>
<comment type="caution">
    <text evidence="7">The sequence shown here is derived from an EMBL/GenBank/DDBJ whole genome shotgun (WGS) entry which is preliminary data.</text>
</comment>
<accession>A0AAW1CK91</accession>
<comment type="catalytic activity">
    <reaction evidence="5 6">
        <text>queuosine 5'-phosphate + H2O = queuine + D-ribose 5-phosphate</text>
        <dbReference type="Rhea" id="RHEA:75387"/>
        <dbReference type="ChEBI" id="CHEBI:15377"/>
        <dbReference type="ChEBI" id="CHEBI:17433"/>
        <dbReference type="ChEBI" id="CHEBI:78346"/>
        <dbReference type="ChEBI" id="CHEBI:194371"/>
    </reaction>
    <physiologicalReaction direction="left-to-right" evidence="5 6">
        <dbReference type="Rhea" id="RHEA:75388"/>
    </physiologicalReaction>
</comment>
<dbReference type="EC" id="3.2.2.-" evidence="6"/>
<evidence type="ECO:0000256" key="1">
    <source>
        <dbReference type="ARBA" id="ARBA00022801"/>
    </source>
</evidence>
<sequence>MALSPKESGKFISSKAIYVTIKDEGVKNLAKKVYEELKEGKNVRLWSHKEHETFPPNLNEEEAVSWIFLLDALNFCFWTKQGEEKFIVELDGKQFTGYFALCAALNKALKNGVTLLNPKTYKNLTLEDLQKIFVGINKKEMPLLKERLQCLHEVGNVLETKYDGLFINCIKKANKSAVELLKIVTTDFPCFYDAATYYDKKVTFHKRAQILIGDLWCLYYGEGISEFNDIDEIAMFADYRIPQALVHFGALTYTDELMEKLKQDVILKNGSPEEVEIRGCSIEVVERVNKLVHEIMKENNDNYKCNSILIDNYLWFYRREYADQLDSIPYHKVLSIYY</sequence>
<proteinExistence type="inferred from homology"/>
<dbReference type="Pfam" id="PF10343">
    <property type="entry name" value="Q_salvage"/>
    <property type="match status" value="1"/>
</dbReference>
<keyword evidence="1 6" id="KW-0378">Hydrolase</keyword>
<evidence type="ECO:0000256" key="6">
    <source>
        <dbReference type="RuleBase" id="RU365002"/>
    </source>
</evidence>
<dbReference type="PANTHER" id="PTHR21314:SF0">
    <property type="entry name" value="QUEUOSINE 5'-PHOSPHATE N-GLYCOSYLASE_HYDROLASE"/>
    <property type="match status" value="1"/>
</dbReference>
<dbReference type="PANTHER" id="PTHR21314">
    <property type="entry name" value="QUEUOSINE 5'-PHOSPHATE N-GLYCOSYLASE_HYDROLASE-RELATED"/>
    <property type="match status" value="1"/>
</dbReference>
<keyword evidence="8" id="KW-1185">Reference proteome</keyword>
<reference evidence="7 8" key="1">
    <citation type="submission" date="2022-12" db="EMBL/GenBank/DDBJ databases">
        <title>Chromosome-level genome assembly of true bugs.</title>
        <authorList>
            <person name="Ma L."/>
            <person name="Li H."/>
        </authorList>
    </citation>
    <scope>NUCLEOTIDE SEQUENCE [LARGE SCALE GENOMIC DNA]</scope>
    <source>
        <strain evidence="7">Lab_2022b</strain>
    </source>
</reference>
<protein>
    <recommendedName>
        <fullName evidence="3 6">Queuosine 5'-phosphate N-glycosylase/hydrolase</fullName>
        <ecNumber evidence="6">3.2.2.-</ecNumber>
    </recommendedName>
    <alternativeName>
        <fullName evidence="4 6">Queuosine-nucleotide N-glycosylase/hydrolase</fullName>
    </alternativeName>
</protein>